<dbReference type="GO" id="GO:0140082">
    <property type="term" value="F:SUMO-ubiquitin ligase activity"/>
    <property type="evidence" value="ECO:0007669"/>
    <property type="project" value="TreeGrafter"/>
</dbReference>
<dbReference type="InterPro" id="IPR017907">
    <property type="entry name" value="Znf_RING_CS"/>
</dbReference>
<sequence length="193" mass="21360">MSRSRSSRKTFQDLELRLVPAYLSRGGMLAASCVRGCPDFVMIDDGEDYEQIYPAVSSGTTFRSFPYSSPWAPAIREEDLELRLGIGASNGYSGNSSGGASTLEDRFKNTNAWQSSKCGQASSSQYMSDFKEVKLRCAICMDTMKEETSTLCGHVFCKACITNVIKMQKRCPTCREKLSISHIHRIYLPGATS</sequence>
<keyword evidence="1" id="KW-0479">Metal-binding</keyword>
<protein>
    <submittedName>
        <fullName evidence="7">E3 ubiquitin-protein ligase CHFR-like isoform X1</fullName>
    </submittedName>
</protein>
<dbReference type="InterPro" id="IPR049627">
    <property type="entry name" value="SLX8"/>
</dbReference>
<dbReference type="RefSeq" id="XP_026656963.1">
    <property type="nucleotide sequence ID" value="XM_026801162.2"/>
</dbReference>
<dbReference type="GO" id="GO:0061630">
    <property type="term" value="F:ubiquitin protein ligase activity"/>
    <property type="evidence" value="ECO:0007669"/>
    <property type="project" value="InterPro"/>
</dbReference>
<dbReference type="GeneID" id="103697201"/>
<dbReference type="AlphaFoldDB" id="A0A8B8J029"/>
<keyword evidence="2 4" id="KW-0863">Zinc-finger</keyword>
<proteinExistence type="predicted"/>
<accession>A0A8B8J029</accession>
<evidence type="ECO:0000256" key="3">
    <source>
        <dbReference type="ARBA" id="ARBA00022833"/>
    </source>
</evidence>
<dbReference type="InterPro" id="IPR001841">
    <property type="entry name" value="Znf_RING"/>
</dbReference>
<dbReference type="OrthoDB" id="6105938at2759"/>
<feature type="domain" description="RING-type" evidence="5">
    <location>
        <begin position="137"/>
        <end position="175"/>
    </location>
</feature>
<dbReference type="SMART" id="SM00184">
    <property type="entry name" value="RING"/>
    <property type="match status" value="1"/>
</dbReference>
<organism evidence="6 7">
    <name type="scientific">Phoenix dactylifera</name>
    <name type="common">Date palm</name>
    <dbReference type="NCBI Taxonomy" id="42345"/>
    <lineage>
        <taxon>Eukaryota</taxon>
        <taxon>Viridiplantae</taxon>
        <taxon>Streptophyta</taxon>
        <taxon>Embryophyta</taxon>
        <taxon>Tracheophyta</taxon>
        <taxon>Spermatophyta</taxon>
        <taxon>Magnoliopsida</taxon>
        <taxon>Liliopsida</taxon>
        <taxon>Arecaceae</taxon>
        <taxon>Coryphoideae</taxon>
        <taxon>Phoeniceae</taxon>
        <taxon>Phoenix</taxon>
    </lineage>
</organism>
<reference evidence="7" key="2">
    <citation type="submission" date="2025-08" db="UniProtKB">
        <authorList>
            <consortium name="RefSeq"/>
        </authorList>
    </citation>
    <scope>IDENTIFICATION</scope>
    <source>
        <tissue evidence="7">Young leaves</tissue>
    </source>
</reference>
<evidence type="ECO:0000256" key="2">
    <source>
        <dbReference type="ARBA" id="ARBA00022771"/>
    </source>
</evidence>
<dbReference type="GO" id="GO:0033768">
    <property type="term" value="C:SUMO-targeted ubiquitin ligase complex"/>
    <property type="evidence" value="ECO:0007669"/>
    <property type="project" value="TreeGrafter"/>
</dbReference>
<dbReference type="GO" id="GO:0008270">
    <property type="term" value="F:zinc ion binding"/>
    <property type="evidence" value="ECO:0007669"/>
    <property type="project" value="UniProtKB-KW"/>
</dbReference>
<dbReference type="PANTHER" id="PTHR47094">
    <property type="entry name" value="ELFLESS, ISOFORM B"/>
    <property type="match status" value="1"/>
</dbReference>
<dbReference type="Pfam" id="PF13923">
    <property type="entry name" value="zf-C3HC4_2"/>
    <property type="match status" value="1"/>
</dbReference>
<name>A0A8B8J029_PHODC</name>
<evidence type="ECO:0000313" key="7">
    <source>
        <dbReference type="RefSeq" id="XP_026656963.1"/>
    </source>
</evidence>
<dbReference type="PANTHER" id="PTHR47094:SF17">
    <property type="entry name" value="E3 UBIQUITIN-PROTEIN LIGASE COMPLEX SLX8-RFP SUBUNIT SLX8-LIKE ISOFORM X1"/>
    <property type="match status" value="1"/>
</dbReference>
<dbReference type="GO" id="GO:0006511">
    <property type="term" value="P:ubiquitin-dependent protein catabolic process"/>
    <property type="evidence" value="ECO:0007669"/>
    <property type="project" value="TreeGrafter"/>
</dbReference>
<reference evidence="6" key="1">
    <citation type="journal article" date="2019" name="Nat. Commun.">
        <title>Genome-wide association mapping of date palm fruit traits.</title>
        <authorList>
            <person name="Hazzouri K.M."/>
            <person name="Gros-Balthazard M."/>
            <person name="Flowers J.M."/>
            <person name="Copetti D."/>
            <person name="Lemansour A."/>
            <person name="Lebrun M."/>
            <person name="Masmoudi K."/>
            <person name="Ferrand S."/>
            <person name="Dhar M.I."/>
            <person name="Fresquez Z.A."/>
            <person name="Rosas U."/>
            <person name="Zhang J."/>
            <person name="Talag J."/>
            <person name="Lee S."/>
            <person name="Kudrna D."/>
            <person name="Powell R.F."/>
            <person name="Leitch I.J."/>
            <person name="Krueger R.R."/>
            <person name="Wing R.A."/>
            <person name="Amiri K.M.A."/>
            <person name="Purugganan M.D."/>
        </authorList>
    </citation>
    <scope>NUCLEOTIDE SEQUENCE [LARGE SCALE GENOMIC DNA]</scope>
    <source>
        <strain evidence="6">cv. Khalas</strain>
    </source>
</reference>
<gene>
    <name evidence="7" type="primary">LOC103697201</name>
</gene>
<evidence type="ECO:0000256" key="4">
    <source>
        <dbReference type="PROSITE-ProRule" id="PRU00175"/>
    </source>
</evidence>
<dbReference type="GO" id="GO:0032183">
    <property type="term" value="F:SUMO binding"/>
    <property type="evidence" value="ECO:0007669"/>
    <property type="project" value="TreeGrafter"/>
</dbReference>
<dbReference type="InterPro" id="IPR013083">
    <property type="entry name" value="Znf_RING/FYVE/PHD"/>
</dbReference>
<keyword evidence="6" id="KW-1185">Reference proteome</keyword>
<evidence type="ECO:0000256" key="1">
    <source>
        <dbReference type="ARBA" id="ARBA00022723"/>
    </source>
</evidence>
<dbReference type="Proteomes" id="UP000228380">
    <property type="component" value="Chromosome 10"/>
</dbReference>
<dbReference type="SUPFAM" id="SSF57850">
    <property type="entry name" value="RING/U-box"/>
    <property type="match status" value="1"/>
</dbReference>
<dbReference type="PROSITE" id="PS00518">
    <property type="entry name" value="ZF_RING_1"/>
    <property type="match status" value="1"/>
</dbReference>
<dbReference type="PROSITE" id="PS50089">
    <property type="entry name" value="ZF_RING_2"/>
    <property type="match status" value="1"/>
</dbReference>
<evidence type="ECO:0000259" key="5">
    <source>
        <dbReference type="PROSITE" id="PS50089"/>
    </source>
</evidence>
<evidence type="ECO:0000313" key="6">
    <source>
        <dbReference type="Proteomes" id="UP000228380"/>
    </source>
</evidence>
<keyword evidence="3" id="KW-0862">Zinc</keyword>
<dbReference type="Gene3D" id="3.30.40.10">
    <property type="entry name" value="Zinc/RING finger domain, C3HC4 (zinc finger)"/>
    <property type="match status" value="1"/>
</dbReference>